<protein>
    <submittedName>
        <fullName evidence="1">Uncharacterized protein</fullName>
    </submittedName>
</protein>
<gene>
    <name evidence="1" type="ORF">DespoDRAFT_01233</name>
</gene>
<organism evidence="1 2">
    <name type="scientific">Desulfobacter postgatei 2ac9</name>
    <dbReference type="NCBI Taxonomy" id="879212"/>
    <lineage>
        <taxon>Bacteria</taxon>
        <taxon>Pseudomonadati</taxon>
        <taxon>Thermodesulfobacteriota</taxon>
        <taxon>Desulfobacteria</taxon>
        <taxon>Desulfobacterales</taxon>
        <taxon>Desulfobacteraceae</taxon>
        <taxon>Desulfobacter</taxon>
    </lineage>
</organism>
<accession>I5B134</accession>
<evidence type="ECO:0000313" key="1">
    <source>
        <dbReference type="EMBL" id="EIM63197.1"/>
    </source>
</evidence>
<dbReference type="eggNOG" id="ENOG502Z8H5">
    <property type="taxonomic scope" value="Bacteria"/>
</dbReference>
<sequence>MLNESPFFDPESGEQYDAITIDKFSFLLPCKAFNIKYTISKSYDLALTYEFIMRFLKINGRTDIDILRQFFGFSSSEMNIELNKLLNDGYIVKDINTGMITLTNRGESLFIEDKPEIIKTENVNDTFFVELFSYNLVKSQRSSHINAFIDMKMTQVEAHEASKSKTKAKESFRKGFYQFSESKGGKEDNYRINLRKIDNITALNSFPTEIQANVELKISPSLDIELQLPKLKEFQDPSKILRVIRRSANSVSSEQKHSGKGDLQNFVNLIQDENFICSYMTRDNRFLFSNYIRDVFISQSREYEYPDTKSIIGSPLMGRNFQDIRKCVNDAEFSEETGDKINLIWLRPSYPFWGRSKESIENINLVKRDIKEDEGELFLLTDKDSAGIKGWDAKKRYQWYFDSIIVHDSIPELENIEIILIPGVFVCTLHYHSIKEAPYKIPFGLMSTNLDILKKVQSKLAEYLNDKIIVDILNYDETYQKNNFIQQVLNLLHVKE</sequence>
<dbReference type="AlphaFoldDB" id="I5B134"/>
<dbReference type="RefSeq" id="WP_004072240.1">
    <property type="nucleotide sequence ID" value="NZ_CM001488.1"/>
</dbReference>
<dbReference type="EMBL" id="CM001488">
    <property type="protein sequence ID" value="EIM63197.1"/>
    <property type="molecule type" value="Genomic_DNA"/>
</dbReference>
<reference evidence="1 2" key="2">
    <citation type="submission" date="2012-02" db="EMBL/GenBank/DDBJ databases">
        <title>Improved High-Quality Draft sequence of Desulfobacter postgatei 2ac9.</title>
        <authorList>
            <consortium name="US DOE Joint Genome Institute"/>
            <person name="Lucas S."/>
            <person name="Han J."/>
            <person name="Lapidus A."/>
            <person name="Cheng J.-F."/>
            <person name="Goodwin L."/>
            <person name="Pitluck S."/>
            <person name="Peters L."/>
            <person name="Ovchinnikova G."/>
            <person name="Held B."/>
            <person name="Detter J.C."/>
            <person name="Han C."/>
            <person name="Tapia R."/>
            <person name="Land M."/>
            <person name="Hauser L."/>
            <person name="Kyrpides N."/>
            <person name="Ivanova N."/>
            <person name="Pagani I."/>
            <person name="Orellana R."/>
            <person name="Lovley D."/>
            <person name="Woyke T."/>
        </authorList>
    </citation>
    <scope>NUCLEOTIDE SEQUENCE [LARGE SCALE GENOMIC DNA]</scope>
    <source>
        <strain evidence="1 2">2ac9</strain>
    </source>
</reference>
<dbReference type="Proteomes" id="UP000005778">
    <property type="component" value="Chromosome"/>
</dbReference>
<reference evidence="1 2" key="1">
    <citation type="submission" date="2011-09" db="EMBL/GenBank/DDBJ databases">
        <authorList>
            <consortium name="US DOE Joint Genome Institute (JGI-PGF)"/>
            <person name="Lucas S."/>
            <person name="Han J."/>
            <person name="Lapidus A."/>
            <person name="Cheng J.-F."/>
            <person name="Goodwin L."/>
            <person name="Pitluck S."/>
            <person name="Peters L."/>
            <person name="Land M.L."/>
            <person name="Hauser L."/>
            <person name="Orellana R."/>
            <person name="Lovley D."/>
            <person name="Woyke T.J."/>
        </authorList>
    </citation>
    <scope>NUCLEOTIDE SEQUENCE [LARGE SCALE GENOMIC DNA]</scope>
    <source>
        <strain evidence="1 2">2ac9</strain>
    </source>
</reference>
<name>I5B134_9BACT</name>
<keyword evidence="2" id="KW-1185">Reference proteome</keyword>
<dbReference type="HOGENOM" id="CLU_549498_0_0_7"/>
<dbReference type="OrthoDB" id="9177208at2"/>
<proteinExistence type="predicted"/>
<evidence type="ECO:0000313" key="2">
    <source>
        <dbReference type="Proteomes" id="UP000005778"/>
    </source>
</evidence>